<dbReference type="RefSeq" id="WP_076322374.1">
    <property type="nucleotide sequence ID" value="NZ_MRTF01000003.1"/>
</dbReference>
<name>A0A1R1B3X9_PAELA</name>
<evidence type="ECO:0000256" key="8">
    <source>
        <dbReference type="ARBA" id="ARBA00023012"/>
    </source>
</evidence>
<protein>
    <recommendedName>
        <fullName evidence="2">histidine kinase</fullName>
        <ecNumber evidence="2">2.7.13.3</ecNumber>
    </recommendedName>
</protein>
<accession>A0A1R1B3X9</accession>
<dbReference type="SMART" id="SM00388">
    <property type="entry name" value="HisKA"/>
    <property type="match status" value="1"/>
</dbReference>
<dbReference type="CDD" id="cd00082">
    <property type="entry name" value="HisKA"/>
    <property type="match status" value="1"/>
</dbReference>
<dbReference type="InterPro" id="IPR036097">
    <property type="entry name" value="HisK_dim/P_sf"/>
</dbReference>
<dbReference type="STRING" id="1401.BK123_10645"/>
<evidence type="ECO:0000256" key="6">
    <source>
        <dbReference type="ARBA" id="ARBA00022777"/>
    </source>
</evidence>
<dbReference type="PRINTS" id="PR00344">
    <property type="entry name" value="BCTRLSENSOR"/>
</dbReference>
<dbReference type="InterPro" id="IPR005467">
    <property type="entry name" value="His_kinase_dom"/>
</dbReference>
<dbReference type="OrthoDB" id="9784397at2"/>
<dbReference type="Proteomes" id="UP000187074">
    <property type="component" value="Unassembled WGS sequence"/>
</dbReference>
<evidence type="ECO:0000256" key="1">
    <source>
        <dbReference type="ARBA" id="ARBA00000085"/>
    </source>
</evidence>
<dbReference type="InterPro" id="IPR035965">
    <property type="entry name" value="PAS-like_dom_sf"/>
</dbReference>
<dbReference type="InterPro" id="IPR000014">
    <property type="entry name" value="PAS"/>
</dbReference>
<dbReference type="PROSITE" id="PS50109">
    <property type="entry name" value="HIS_KIN"/>
    <property type="match status" value="1"/>
</dbReference>
<dbReference type="InterPro" id="IPR003594">
    <property type="entry name" value="HATPase_dom"/>
</dbReference>
<reference evidence="11 12" key="1">
    <citation type="submission" date="2016-11" db="EMBL/GenBank/DDBJ databases">
        <title>Paenibacillus species isolates.</title>
        <authorList>
            <person name="Beno S.M."/>
        </authorList>
    </citation>
    <scope>NUCLEOTIDE SEQUENCE [LARGE SCALE GENOMIC DNA]</scope>
    <source>
        <strain evidence="11 12">FSL F4-0100</strain>
    </source>
</reference>
<evidence type="ECO:0000259" key="9">
    <source>
        <dbReference type="PROSITE" id="PS50109"/>
    </source>
</evidence>
<keyword evidence="5" id="KW-0547">Nucleotide-binding</keyword>
<evidence type="ECO:0000313" key="12">
    <source>
        <dbReference type="Proteomes" id="UP000187074"/>
    </source>
</evidence>
<dbReference type="Gene3D" id="1.10.287.130">
    <property type="match status" value="1"/>
</dbReference>
<feature type="domain" description="Histidine kinase" evidence="9">
    <location>
        <begin position="337"/>
        <end position="538"/>
    </location>
</feature>
<feature type="domain" description="PAC" evidence="10">
    <location>
        <begin position="272"/>
        <end position="324"/>
    </location>
</feature>
<gene>
    <name evidence="11" type="ORF">BK123_10645</name>
</gene>
<evidence type="ECO:0000313" key="11">
    <source>
        <dbReference type="EMBL" id="OME93703.1"/>
    </source>
</evidence>
<evidence type="ECO:0000256" key="2">
    <source>
        <dbReference type="ARBA" id="ARBA00012438"/>
    </source>
</evidence>
<dbReference type="SUPFAM" id="SSF55785">
    <property type="entry name" value="PYP-like sensor domain (PAS domain)"/>
    <property type="match status" value="1"/>
</dbReference>
<keyword evidence="3" id="KW-0597">Phosphoprotein</keyword>
<dbReference type="Pfam" id="PF00512">
    <property type="entry name" value="HisKA"/>
    <property type="match status" value="1"/>
</dbReference>
<dbReference type="InterPro" id="IPR000700">
    <property type="entry name" value="PAS-assoc_C"/>
</dbReference>
<dbReference type="GO" id="GO:0005524">
    <property type="term" value="F:ATP binding"/>
    <property type="evidence" value="ECO:0007669"/>
    <property type="project" value="UniProtKB-KW"/>
</dbReference>
<evidence type="ECO:0000256" key="7">
    <source>
        <dbReference type="ARBA" id="ARBA00022840"/>
    </source>
</evidence>
<keyword evidence="8" id="KW-0902">Two-component regulatory system</keyword>
<dbReference type="Gene3D" id="3.30.450.40">
    <property type="match status" value="1"/>
</dbReference>
<dbReference type="Pfam" id="PF02518">
    <property type="entry name" value="HATPase_c"/>
    <property type="match status" value="1"/>
</dbReference>
<dbReference type="Pfam" id="PF08448">
    <property type="entry name" value="PAS_4"/>
    <property type="match status" value="1"/>
</dbReference>
<dbReference type="InterPro" id="IPR036890">
    <property type="entry name" value="HATPase_C_sf"/>
</dbReference>
<evidence type="ECO:0000256" key="5">
    <source>
        <dbReference type="ARBA" id="ARBA00022741"/>
    </source>
</evidence>
<dbReference type="InterPro" id="IPR029016">
    <property type="entry name" value="GAF-like_dom_sf"/>
</dbReference>
<dbReference type="Gene3D" id="3.30.450.20">
    <property type="entry name" value="PAS domain"/>
    <property type="match status" value="1"/>
</dbReference>
<dbReference type="InterPro" id="IPR013656">
    <property type="entry name" value="PAS_4"/>
</dbReference>
<dbReference type="InterPro" id="IPR003661">
    <property type="entry name" value="HisK_dim/P_dom"/>
</dbReference>
<evidence type="ECO:0000259" key="10">
    <source>
        <dbReference type="PROSITE" id="PS50113"/>
    </source>
</evidence>
<comment type="caution">
    <text evidence="11">The sequence shown here is derived from an EMBL/GenBank/DDBJ whole genome shotgun (WGS) entry which is preliminary data.</text>
</comment>
<keyword evidence="6 11" id="KW-0418">Kinase</keyword>
<sequence length="543" mass="60827">MILDNQCGEITDLEIIQQTKQQCIDKGMDPELVPTHTNRLNDEVLAARRAKYKEYIEVIQVFVNKFLSSGSGNPVVITITDNEGFILDMEGDPTIIETARYLGIAEGNGYSQVDGPSSIDLCLRYERPFTLIGEDHFHHILHRMACYSAPFHGEDGKAIIGTISLMTNREFVHPHLHALLCTMADSLEREMVTRKQNTQLQTLNQVLLGTNHYGVIITDATGQILEMNETSLSLLCPDGSDRNRAQYVGRSVFGIKPIGEFYERVIHRQQICIGEELSLEISGNMNHYILDVQPAYDREGQLMRVVGFLRDITELKRTEEVLRNTEKLVFAGQVAVSIAHEVRNPLTTVKGMLQLANKDACLRHYDLIMSELERANLMVGEFMILGKPQAAVFKLEDCGEILTEVLHLFAIQAELSGIDMTQCIGQHATILCDRNQIKQVFLNILKNAMEALPHGGNIHIHLDVQEGYQRVIFTDNGSGMTDDVLQRIGEPFHTTKPDGNGLGIMIVHRIMESHNGRIVIRSEEERGTSVEISLPISSQSPSS</sequence>
<keyword evidence="4" id="KW-0808">Transferase</keyword>
<dbReference type="EC" id="2.7.13.3" evidence="2"/>
<organism evidence="11 12">
    <name type="scientific">Paenibacillus lautus</name>
    <name type="common">Bacillus lautus</name>
    <dbReference type="NCBI Taxonomy" id="1401"/>
    <lineage>
        <taxon>Bacteria</taxon>
        <taxon>Bacillati</taxon>
        <taxon>Bacillota</taxon>
        <taxon>Bacilli</taxon>
        <taxon>Bacillales</taxon>
        <taxon>Paenibacillaceae</taxon>
        <taxon>Paenibacillus</taxon>
    </lineage>
</organism>
<proteinExistence type="predicted"/>
<dbReference type="PROSITE" id="PS50113">
    <property type="entry name" value="PAC"/>
    <property type="match status" value="1"/>
</dbReference>
<dbReference type="SMART" id="SM00387">
    <property type="entry name" value="HATPase_c"/>
    <property type="match status" value="1"/>
</dbReference>
<comment type="catalytic activity">
    <reaction evidence="1">
        <text>ATP + protein L-histidine = ADP + protein N-phospho-L-histidine.</text>
        <dbReference type="EC" id="2.7.13.3"/>
    </reaction>
</comment>
<dbReference type="EMBL" id="MRTF01000003">
    <property type="protein sequence ID" value="OME93703.1"/>
    <property type="molecule type" value="Genomic_DNA"/>
</dbReference>
<dbReference type="GO" id="GO:0000155">
    <property type="term" value="F:phosphorelay sensor kinase activity"/>
    <property type="evidence" value="ECO:0007669"/>
    <property type="project" value="InterPro"/>
</dbReference>
<dbReference type="InterPro" id="IPR004358">
    <property type="entry name" value="Sig_transdc_His_kin-like_C"/>
</dbReference>
<dbReference type="Gene3D" id="3.30.565.10">
    <property type="entry name" value="Histidine kinase-like ATPase, C-terminal domain"/>
    <property type="match status" value="1"/>
</dbReference>
<dbReference type="PANTHER" id="PTHR43065:SF34">
    <property type="entry name" value="SPORULATION KINASE A"/>
    <property type="match status" value="1"/>
</dbReference>
<dbReference type="PANTHER" id="PTHR43065">
    <property type="entry name" value="SENSOR HISTIDINE KINASE"/>
    <property type="match status" value="1"/>
</dbReference>
<keyword evidence="7" id="KW-0067">ATP-binding</keyword>
<dbReference type="SUPFAM" id="SSF55874">
    <property type="entry name" value="ATPase domain of HSP90 chaperone/DNA topoisomerase II/histidine kinase"/>
    <property type="match status" value="1"/>
</dbReference>
<dbReference type="CDD" id="cd00130">
    <property type="entry name" value="PAS"/>
    <property type="match status" value="1"/>
</dbReference>
<dbReference type="AlphaFoldDB" id="A0A1R1B3X9"/>
<dbReference type="SUPFAM" id="SSF47384">
    <property type="entry name" value="Homodimeric domain of signal transducing histidine kinase"/>
    <property type="match status" value="1"/>
</dbReference>
<evidence type="ECO:0000256" key="4">
    <source>
        <dbReference type="ARBA" id="ARBA00022679"/>
    </source>
</evidence>
<evidence type="ECO:0000256" key="3">
    <source>
        <dbReference type="ARBA" id="ARBA00022553"/>
    </source>
</evidence>